<organism evidence="4 5">
    <name type="scientific">Toxocara canis</name>
    <name type="common">Canine roundworm</name>
    <dbReference type="NCBI Taxonomy" id="6265"/>
    <lineage>
        <taxon>Eukaryota</taxon>
        <taxon>Metazoa</taxon>
        <taxon>Ecdysozoa</taxon>
        <taxon>Nematoda</taxon>
        <taxon>Chromadorea</taxon>
        <taxon>Rhabditida</taxon>
        <taxon>Spirurina</taxon>
        <taxon>Ascaridomorpha</taxon>
        <taxon>Ascaridoidea</taxon>
        <taxon>Toxocaridae</taxon>
        <taxon>Toxocara</taxon>
    </lineage>
</organism>
<sequence length="870" mass="95954">MIRENAQFCCRRIDCLVHSIPCLFYSEGTTFVSLVKLAAQLRNIFTKLVRRFTMFWQTELASSSGPSLDDLLSAEKVNLDDVILDEFTIQEIRNGHEKLIDYLTSEEIIDELIVGALRPRIDESLPQKEQYKRAHQCTEILSLNNEALSMAILKSEESRKLLLNLLAEDNLNNLIASFYMKIVTQLLSKCTEQFLELLTKSNFMTLCLKRMKYSAVAELLYRIVSLPSDMEQQFFVRQWYAENHLAEGLNDLLIPEQLPEVHDNVGYLWSELVRVLREVQYTAEDKRRDALMESLQSERNVRILMSRMLPDDPTKHCDSVKVNAAAILITLLETNFVPNCPSHQLGTEERGDSAQWIGGPPSSENELNGTLVWQPDAGRVVETVVAASTDRTVNAILESLQKSDGERGELSDAWYPLMQLLVQVLNTNHTETHQAVLAAFSSFLTNPFHLLFGAVLAHPLITVFHQQLARAIAFILYTASADPSPLIAYLIKDVDVLGQILNAYDSSQSSSLQKLARMTLRTFYINLAIVIRAARISSPNAATIDRLIKETEKESRWEEFLREVVAPYEEINKSDDVGAATAGVDVGMAKMENAEAPPIHVVAQQAAAEYSQHLITTLLPDNTTVPFPSSSSLASEYSIPIATVDLNIKQDCSSIVDEASFESICELRIDTNIVAKQTTKGVVESWPGASDSQAAEKMNGCAAAPIVEPFAVSWNDTTSESKGVLQSSSVKNEQRDASPAMGKKFASSPKAQSGSEGDEKPGGAAASASSDSTKHPLEHKAVADDSWPSSSASSEQSTDTWANFSMKTSDWPPNDANDWQKDDNGWPSTSGETPFPAHIPGLPVADGLACAIISAPVMEKTPVEADSSEC</sequence>
<comment type="caution">
    <text evidence="4">The sequence shown here is derived from an EMBL/GenBank/DDBJ whole genome shotgun (WGS) entry which is preliminary data.</text>
</comment>
<dbReference type="OMA" id="VWQPDAG"/>
<keyword evidence="5" id="KW-1185">Reference proteome</keyword>
<proteinExistence type="inferred from homology"/>
<dbReference type="GO" id="GO:0005829">
    <property type="term" value="C:cytosol"/>
    <property type="evidence" value="ECO:0007669"/>
    <property type="project" value="TreeGrafter"/>
</dbReference>
<dbReference type="InterPro" id="IPR007587">
    <property type="entry name" value="SAPS"/>
</dbReference>
<dbReference type="SUPFAM" id="SSF48371">
    <property type="entry name" value="ARM repeat"/>
    <property type="match status" value="1"/>
</dbReference>
<feature type="compositionally biased region" description="Polar residues" evidence="3">
    <location>
        <begin position="721"/>
        <end position="731"/>
    </location>
</feature>
<gene>
    <name evidence="4" type="primary">PPP6R2</name>
    <name evidence="4" type="ORF">Tcan_08003</name>
</gene>
<dbReference type="GO" id="GO:0005634">
    <property type="term" value="C:nucleus"/>
    <property type="evidence" value="ECO:0007669"/>
    <property type="project" value="TreeGrafter"/>
</dbReference>
<evidence type="ECO:0000256" key="3">
    <source>
        <dbReference type="SAM" id="MobiDB-lite"/>
    </source>
</evidence>
<evidence type="ECO:0000313" key="5">
    <source>
        <dbReference type="Proteomes" id="UP000031036"/>
    </source>
</evidence>
<protein>
    <submittedName>
        <fullName evidence="4">Serine/threonine-protein phosphatase 6 regulatory subunit 2</fullName>
    </submittedName>
</protein>
<name>A0A0B2VDF8_TOXCA</name>
<feature type="compositionally biased region" description="Basic and acidic residues" evidence="3">
    <location>
        <begin position="772"/>
        <end position="783"/>
    </location>
</feature>
<accession>A0A0B2VDF8</accession>
<feature type="compositionally biased region" description="Polar residues" evidence="3">
    <location>
        <begin position="798"/>
        <end position="808"/>
    </location>
</feature>
<dbReference type="PANTHER" id="PTHR12634:SF8">
    <property type="entry name" value="FIERY MOUNTAIN, ISOFORM D"/>
    <property type="match status" value="1"/>
</dbReference>
<dbReference type="GO" id="GO:0019888">
    <property type="term" value="F:protein phosphatase regulator activity"/>
    <property type="evidence" value="ECO:0007669"/>
    <property type="project" value="TreeGrafter"/>
</dbReference>
<feature type="compositionally biased region" description="Low complexity" evidence="3">
    <location>
        <begin position="786"/>
        <end position="797"/>
    </location>
</feature>
<evidence type="ECO:0000256" key="2">
    <source>
        <dbReference type="ARBA" id="ARBA00023306"/>
    </source>
</evidence>
<evidence type="ECO:0000256" key="1">
    <source>
        <dbReference type="ARBA" id="ARBA00006180"/>
    </source>
</evidence>
<reference evidence="4 5" key="1">
    <citation type="submission" date="2014-11" db="EMBL/GenBank/DDBJ databases">
        <title>Genetic blueprint of the zoonotic pathogen Toxocara canis.</title>
        <authorList>
            <person name="Zhu X.-Q."/>
            <person name="Korhonen P.K."/>
            <person name="Cai H."/>
            <person name="Young N.D."/>
            <person name="Nejsum P."/>
            <person name="von Samson-Himmelstjerna G."/>
            <person name="Boag P.R."/>
            <person name="Tan P."/>
            <person name="Li Q."/>
            <person name="Min J."/>
            <person name="Yang Y."/>
            <person name="Wang X."/>
            <person name="Fang X."/>
            <person name="Hall R.S."/>
            <person name="Hofmann A."/>
            <person name="Sternberg P.W."/>
            <person name="Jex A.R."/>
            <person name="Gasser R.B."/>
        </authorList>
    </citation>
    <scope>NUCLEOTIDE SEQUENCE [LARGE SCALE GENOMIC DNA]</scope>
    <source>
        <strain evidence="4">PN_DK_2014</strain>
    </source>
</reference>
<dbReference type="Pfam" id="PF04499">
    <property type="entry name" value="SAPS"/>
    <property type="match status" value="1"/>
</dbReference>
<dbReference type="InterPro" id="IPR016024">
    <property type="entry name" value="ARM-type_fold"/>
</dbReference>
<keyword evidence="2" id="KW-0131">Cell cycle</keyword>
<dbReference type="OrthoDB" id="295029at2759"/>
<dbReference type="AlphaFoldDB" id="A0A0B2VDF8"/>
<dbReference type="EMBL" id="JPKZ01001901">
    <property type="protein sequence ID" value="KHN79504.1"/>
    <property type="molecule type" value="Genomic_DNA"/>
</dbReference>
<dbReference type="GO" id="GO:0019903">
    <property type="term" value="F:protein phosphatase binding"/>
    <property type="evidence" value="ECO:0007669"/>
    <property type="project" value="InterPro"/>
</dbReference>
<comment type="similarity">
    <text evidence="1">Belongs to the SAPS family.</text>
</comment>
<evidence type="ECO:0000313" key="4">
    <source>
        <dbReference type="EMBL" id="KHN79504.1"/>
    </source>
</evidence>
<dbReference type="Proteomes" id="UP000031036">
    <property type="component" value="Unassembled WGS sequence"/>
</dbReference>
<feature type="region of interest" description="Disordered" evidence="3">
    <location>
        <begin position="721"/>
        <end position="838"/>
    </location>
</feature>
<dbReference type="STRING" id="6265.A0A0B2VDF8"/>
<dbReference type="PANTHER" id="PTHR12634">
    <property type="entry name" value="SIT4 YEAST -ASSOCIATING PROTEIN-RELATED"/>
    <property type="match status" value="1"/>
</dbReference>